<comment type="similarity">
    <text evidence="1">Belongs to the GDA1/CD39 NTPase family.</text>
</comment>
<feature type="non-terminal residue" evidence="4">
    <location>
        <position position="1"/>
    </location>
</feature>
<keyword evidence="5" id="KW-1185">Reference proteome</keyword>
<proteinExistence type="inferred from homology"/>
<accession>A0A7K8JKU3</accession>
<organism evidence="4 5">
    <name type="scientific">Chaetorhynchus papuensis</name>
    <name type="common">pygmy drongo</name>
    <dbReference type="NCBI Taxonomy" id="254446"/>
    <lineage>
        <taxon>Eukaryota</taxon>
        <taxon>Metazoa</taxon>
        <taxon>Chordata</taxon>
        <taxon>Craniata</taxon>
        <taxon>Vertebrata</taxon>
        <taxon>Euteleostomi</taxon>
        <taxon>Archelosauria</taxon>
        <taxon>Archosauria</taxon>
        <taxon>Dinosauria</taxon>
        <taxon>Saurischia</taxon>
        <taxon>Theropoda</taxon>
        <taxon>Coelurosauria</taxon>
        <taxon>Aves</taxon>
        <taxon>Neognathae</taxon>
        <taxon>Neoaves</taxon>
        <taxon>Telluraves</taxon>
        <taxon>Australaves</taxon>
        <taxon>Passeriformes</taxon>
        <taxon>Rhipiduridae</taxon>
        <taxon>Chaetorhynchus</taxon>
    </lineage>
</organism>
<feature type="non-terminal residue" evidence="4">
    <location>
        <position position="309"/>
    </location>
</feature>
<evidence type="ECO:0000313" key="5">
    <source>
        <dbReference type="Proteomes" id="UP000541605"/>
    </source>
</evidence>
<dbReference type="PANTHER" id="PTHR11782:SF29">
    <property type="entry name" value="ECTONUCLEOSIDE TRIPHOSPHATE DIPHOSPHOHYDROLASE 4"/>
    <property type="match status" value="1"/>
</dbReference>
<comment type="caution">
    <text evidence="4">The sequence shown here is derived from an EMBL/GenBank/DDBJ whole genome shotgun (WGS) entry which is preliminary data.</text>
</comment>
<feature type="active site" description="Proton acceptor" evidence="3">
    <location>
        <position position="86"/>
    </location>
</feature>
<dbReference type="GO" id="GO:0006256">
    <property type="term" value="P:UDP catabolic process"/>
    <property type="evidence" value="ECO:0007669"/>
    <property type="project" value="TreeGrafter"/>
</dbReference>
<reference evidence="4 5" key="1">
    <citation type="submission" date="2019-09" db="EMBL/GenBank/DDBJ databases">
        <title>Bird 10,000 Genomes (B10K) Project - Family phase.</title>
        <authorList>
            <person name="Zhang G."/>
        </authorList>
    </citation>
    <scope>NUCLEOTIDE SEQUENCE [LARGE SCALE GENOMIC DNA]</scope>
    <source>
        <strain evidence="4">B10K-CU-031-19</strain>
        <tissue evidence="4">Muscle</tissue>
    </source>
</reference>
<protein>
    <submittedName>
        <fullName evidence="4">ENTP4 diphosphohydrolase</fullName>
    </submittedName>
</protein>
<dbReference type="PANTHER" id="PTHR11782">
    <property type="entry name" value="ADENOSINE/GUANOSINE DIPHOSPHATASE"/>
    <property type="match status" value="1"/>
</dbReference>
<dbReference type="GO" id="GO:0046036">
    <property type="term" value="P:CTP metabolic process"/>
    <property type="evidence" value="ECO:0007669"/>
    <property type="project" value="TreeGrafter"/>
</dbReference>
<dbReference type="GO" id="GO:0045134">
    <property type="term" value="F:UDP phosphatase activity"/>
    <property type="evidence" value="ECO:0007669"/>
    <property type="project" value="TreeGrafter"/>
</dbReference>
<evidence type="ECO:0000256" key="3">
    <source>
        <dbReference type="PIRSR" id="PIRSR600407-1"/>
    </source>
</evidence>
<sequence>PGISEFANSPDKVSDYISPLLRFAAEHVPRSKHKETPLYILCTAGMRILPESQQKAILEDLLTDIPVHFDFLFSDSHAEVISGKQEGKGAWKRCLGNIWEFRGMLLGWFVVLLQILLCSSGDVGGGDDGSSWLGSGSSRWFIPDIFFLPQEEVAKNLLAEFNLGCDAHQTEHVYRVYVATFLGFGGNAARQRYEDGLFSSTLLRNRLLGQQIGLSPDSPFPDPCLPLEARDELRQRGLTFHLRGTGDFQLCRELLRPLLNRTNGTRSSLNGVFQPPLSFQDSEFYGFSEFYYCTEDVLRMGGEYSAARF</sequence>
<dbReference type="InterPro" id="IPR000407">
    <property type="entry name" value="GDA1_CD39_NTPase"/>
</dbReference>
<dbReference type="Pfam" id="PF01150">
    <property type="entry name" value="GDA1_CD39"/>
    <property type="match status" value="2"/>
</dbReference>
<dbReference type="Gene3D" id="3.30.420.40">
    <property type="match status" value="1"/>
</dbReference>
<evidence type="ECO:0000313" key="4">
    <source>
        <dbReference type="EMBL" id="NXE03234.1"/>
    </source>
</evidence>
<dbReference type="GO" id="GO:0017111">
    <property type="term" value="F:ribonucleoside triphosphate phosphatase activity"/>
    <property type="evidence" value="ECO:0007669"/>
    <property type="project" value="TreeGrafter"/>
</dbReference>
<dbReference type="GO" id="GO:0016020">
    <property type="term" value="C:membrane"/>
    <property type="evidence" value="ECO:0007669"/>
    <property type="project" value="TreeGrafter"/>
</dbReference>
<evidence type="ECO:0000256" key="1">
    <source>
        <dbReference type="ARBA" id="ARBA00009283"/>
    </source>
</evidence>
<keyword evidence="2 4" id="KW-0378">Hydrolase</keyword>
<dbReference type="GO" id="GO:0005794">
    <property type="term" value="C:Golgi apparatus"/>
    <property type="evidence" value="ECO:0007669"/>
    <property type="project" value="TreeGrafter"/>
</dbReference>
<dbReference type="Proteomes" id="UP000541605">
    <property type="component" value="Unassembled WGS sequence"/>
</dbReference>
<name>A0A7K8JKU3_9PASS</name>
<gene>
    <name evidence="4" type="primary">Entpd4</name>
    <name evidence="4" type="ORF">CHAPAP_R01375</name>
</gene>
<dbReference type="Gene3D" id="3.30.420.150">
    <property type="entry name" value="Exopolyphosphatase. Domain 2"/>
    <property type="match status" value="1"/>
</dbReference>
<evidence type="ECO:0000256" key="2">
    <source>
        <dbReference type="ARBA" id="ARBA00022801"/>
    </source>
</evidence>
<dbReference type="EMBL" id="VWYX01004481">
    <property type="protein sequence ID" value="NXE03234.1"/>
    <property type="molecule type" value="Genomic_DNA"/>
</dbReference>
<dbReference type="GO" id="GO:0004382">
    <property type="term" value="F:GDP phosphatase activity"/>
    <property type="evidence" value="ECO:0007669"/>
    <property type="project" value="TreeGrafter"/>
</dbReference>
<dbReference type="AlphaFoldDB" id="A0A7K8JKU3"/>